<evidence type="ECO:0000313" key="1">
    <source>
        <dbReference type="EMBL" id="CAB4338145.1"/>
    </source>
</evidence>
<dbReference type="AlphaFoldDB" id="A0A6J5Z664"/>
<protein>
    <submittedName>
        <fullName evidence="1">Unannotated protein</fullName>
    </submittedName>
</protein>
<reference evidence="1" key="1">
    <citation type="submission" date="2020-05" db="EMBL/GenBank/DDBJ databases">
        <authorList>
            <person name="Chiriac C."/>
            <person name="Salcher M."/>
            <person name="Ghai R."/>
            <person name="Kavagutti S V."/>
        </authorList>
    </citation>
    <scope>NUCLEOTIDE SEQUENCE</scope>
</reference>
<name>A0A6J5Z664_9ZZZZ</name>
<accession>A0A6J5Z664</accession>
<sequence>MSIFASTKLVMKLVVWVPFALDVMPFSRYGASSASVAS</sequence>
<dbReference type="EMBL" id="CAESAN010000018">
    <property type="protein sequence ID" value="CAB4338145.1"/>
    <property type="molecule type" value="Genomic_DNA"/>
</dbReference>
<organism evidence="1">
    <name type="scientific">freshwater metagenome</name>
    <dbReference type="NCBI Taxonomy" id="449393"/>
    <lineage>
        <taxon>unclassified sequences</taxon>
        <taxon>metagenomes</taxon>
        <taxon>ecological metagenomes</taxon>
    </lineage>
</organism>
<proteinExistence type="predicted"/>
<gene>
    <name evidence="1" type="ORF">UFOPK3547_00342</name>
</gene>